<proteinExistence type="predicted"/>
<keyword evidence="3" id="KW-1185">Reference proteome</keyword>
<dbReference type="PANTHER" id="PTHR33127">
    <property type="entry name" value="TRANSMEMBRANE PROTEIN"/>
    <property type="match status" value="1"/>
</dbReference>
<organism evidence="2 3">
    <name type="scientific">Setaria viridis</name>
    <name type="common">Green bristlegrass</name>
    <name type="synonym">Setaria italica subsp. viridis</name>
    <dbReference type="NCBI Taxonomy" id="4556"/>
    <lineage>
        <taxon>Eukaryota</taxon>
        <taxon>Viridiplantae</taxon>
        <taxon>Streptophyta</taxon>
        <taxon>Embryophyta</taxon>
        <taxon>Tracheophyta</taxon>
        <taxon>Spermatophyta</taxon>
        <taxon>Magnoliopsida</taxon>
        <taxon>Liliopsida</taxon>
        <taxon>Poales</taxon>
        <taxon>Poaceae</taxon>
        <taxon>PACMAD clade</taxon>
        <taxon>Panicoideae</taxon>
        <taxon>Panicodae</taxon>
        <taxon>Paniceae</taxon>
        <taxon>Cenchrinae</taxon>
        <taxon>Setaria</taxon>
    </lineage>
</organism>
<sequence>MSKLLITTEQGEGRKSSGLSSSAPRLPLDPQRQCSSRLAVEQGAKSREREGANNNPIYFRGEFYFLGRKGNFVVFNPIEDTWIVLDKPEPIYAELNVFYGDHKGVKFCYLVELEGELISVFIRNGASFGMVSSGAGNGNKIFFPRYSEDGKHAAFYDLETNMYYPTFYGVKEPLNCACLGRA</sequence>
<dbReference type="EMBL" id="CM016557">
    <property type="protein sequence ID" value="TKW10571.1"/>
    <property type="molecule type" value="Genomic_DNA"/>
</dbReference>
<dbReference type="Gramene" id="TKW10571">
    <property type="protein sequence ID" value="TKW10571"/>
    <property type="gene ID" value="SEVIR_6G173900v2"/>
</dbReference>
<feature type="compositionally biased region" description="Polar residues" evidence="1">
    <location>
        <begin position="1"/>
        <end position="10"/>
    </location>
</feature>
<dbReference type="AlphaFoldDB" id="A0A4U6U4M2"/>
<evidence type="ECO:0008006" key="4">
    <source>
        <dbReference type="Google" id="ProtNLM"/>
    </source>
</evidence>
<accession>A0A4U6U4M2</accession>
<reference evidence="2" key="1">
    <citation type="submission" date="2019-03" db="EMBL/GenBank/DDBJ databases">
        <title>WGS assembly of Setaria viridis.</title>
        <authorList>
            <person name="Huang P."/>
            <person name="Jenkins J."/>
            <person name="Grimwood J."/>
            <person name="Barry K."/>
            <person name="Healey A."/>
            <person name="Mamidi S."/>
            <person name="Sreedasyam A."/>
            <person name="Shu S."/>
            <person name="Feldman M."/>
            <person name="Wu J."/>
            <person name="Yu Y."/>
            <person name="Chen C."/>
            <person name="Johnson J."/>
            <person name="Rokhsar D."/>
            <person name="Baxter I."/>
            <person name="Schmutz J."/>
            <person name="Brutnell T."/>
            <person name="Kellogg E."/>
        </authorList>
    </citation>
    <scope>NUCLEOTIDE SEQUENCE [LARGE SCALE GENOMIC DNA]</scope>
</reference>
<evidence type="ECO:0000256" key="1">
    <source>
        <dbReference type="SAM" id="MobiDB-lite"/>
    </source>
</evidence>
<feature type="region of interest" description="Disordered" evidence="1">
    <location>
        <begin position="1"/>
        <end position="30"/>
    </location>
</feature>
<dbReference type="Proteomes" id="UP000298652">
    <property type="component" value="Chromosome 6"/>
</dbReference>
<dbReference type="PANTHER" id="PTHR33127:SF97">
    <property type="entry name" value="OS08G0448300 PROTEIN"/>
    <property type="match status" value="1"/>
</dbReference>
<name>A0A4U6U4M2_SETVI</name>
<protein>
    <recommendedName>
        <fullName evidence="4">DUF295 domain-containing protein</fullName>
    </recommendedName>
</protein>
<evidence type="ECO:0000313" key="2">
    <source>
        <dbReference type="EMBL" id="TKW10571.1"/>
    </source>
</evidence>
<evidence type="ECO:0000313" key="3">
    <source>
        <dbReference type="Proteomes" id="UP000298652"/>
    </source>
</evidence>
<gene>
    <name evidence="2" type="ORF">SEVIR_6G173900v2</name>
</gene>